<feature type="chain" id="PRO_5017840475" description="Outer membrane protein assembly factor BamE" evidence="6">
    <location>
        <begin position="21"/>
        <end position="144"/>
    </location>
</feature>
<dbReference type="Gene3D" id="3.30.1450.10">
    <property type="match status" value="1"/>
</dbReference>
<comment type="function">
    <text evidence="4">Part of the outer membrane protein assembly complex, which is involved in assembly and insertion of beta-barrel proteins into the outer membrane.</text>
</comment>
<dbReference type="EMBL" id="QUNR01000001">
    <property type="protein sequence ID" value="REH39860.1"/>
    <property type="molecule type" value="Genomic_DNA"/>
</dbReference>
<feature type="signal peptide" evidence="6">
    <location>
        <begin position="1"/>
        <end position="20"/>
    </location>
</feature>
<dbReference type="Pfam" id="PF04355">
    <property type="entry name" value="BamE"/>
    <property type="match status" value="1"/>
</dbReference>
<keyword evidence="1 4" id="KW-0732">Signal</keyword>
<keyword evidence="4" id="KW-0449">Lipoprotein</keyword>
<sequence length="144" mass="15772">MQKKLLAIALIAAVLSSVGCKNVFRAYRIDVVQGQTITSEQADKIKIGMSPAQVRYVLGSPLITDTLNPTRWDYTYRFLPGTYATEAGLEKVPHRRLSVFFANGVVANIDREGKLPSTTTSLPNSKDGAVRTTESSLESQRPAE</sequence>
<dbReference type="InterPro" id="IPR037873">
    <property type="entry name" value="BamE-like"/>
</dbReference>
<dbReference type="HAMAP" id="MF_00925">
    <property type="entry name" value="OM_assembly_BamE"/>
    <property type="match status" value="1"/>
</dbReference>
<dbReference type="AlphaFoldDB" id="A0A3E0H8Q1"/>
<evidence type="ECO:0000256" key="6">
    <source>
        <dbReference type="SAM" id="SignalP"/>
    </source>
</evidence>
<dbReference type="InterPro" id="IPR026592">
    <property type="entry name" value="BamE"/>
</dbReference>
<protein>
    <recommendedName>
        <fullName evidence="4">Outer membrane protein assembly factor BamE</fullName>
    </recommendedName>
</protein>
<dbReference type="PANTHER" id="PTHR37482:SF1">
    <property type="entry name" value="OUTER MEMBRANE PROTEIN ASSEMBLY FACTOR BAME"/>
    <property type="match status" value="1"/>
</dbReference>
<dbReference type="GO" id="GO:0051205">
    <property type="term" value="P:protein insertion into membrane"/>
    <property type="evidence" value="ECO:0007669"/>
    <property type="project" value="UniProtKB-UniRule"/>
</dbReference>
<dbReference type="OrthoDB" id="9808250at2"/>
<accession>A0A3E0H8Q1</accession>
<dbReference type="GO" id="GO:0030674">
    <property type="term" value="F:protein-macromolecule adaptor activity"/>
    <property type="evidence" value="ECO:0007669"/>
    <property type="project" value="TreeGrafter"/>
</dbReference>
<proteinExistence type="inferred from homology"/>
<dbReference type="PANTHER" id="PTHR37482">
    <property type="entry name" value="OUTER MEMBRANE PROTEIN ASSEMBLY FACTOR BAME"/>
    <property type="match status" value="1"/>
</dbReference>
<feature type="domain" description="Outer membrane protein assembly factor BamE" evidence="7">
    <location>
        <begin position="34"/>
        <end position="107"/>
    </location>
</feature>
<gene>
    <name evidence="4" type="primary">bamE</name>
    <name evidence="8" type="ORF">DFR26_0053</name>
</gene>
<dbReference type="PROSITE" id="PS51257">
    <property type="entry name" value="PROKAR_LIPOPROTEIN"/>
    <property type="match status" value="1"/>
</dbReference>
<comment type="subcellular location">
    <subcellularLocation>
        <location evidence="4">Cell outer membrane</location>
        <topology evidence="4">Lipid-anchor</topology>
    </subcellularLocation>
</comment>
<dbReference type="GO" id="GO:0043165">
    <property type="term" value="P:Gram-negative-bacterium-type cell outer membrane assembly"/>
    <property type="evidence" value="ECO:0007669"/>
    <property type="project" value="UniProtKB-UniRule"/>
</dbReference>
<evidence type="ECO:0000256" key="2">
    <source>
        <dbReference type="ARBA" id="ARBA00023136"/>
    </source>
</evidence>
<evidence type="ECO:0000313" key="9">
    <source>
        <dbReference type="Proteomes" id="UP000256774"/>
    </source>
</evidence>
<feature type="region of interest" description="Disordered" evidence="5">
    <location>
        <begin position="114"/>
        <end position="144"/>
    </location>
</feature>
<organism evidence="8 9">
    <name type="scientific">Paraperlucidibaca baekdonensis</name>
    <dbReference type="NCBI Taxonomy" id="748120"/>
    <lineage>
        <taxon>Bacteria</taxon>
        <taxon>Pseudomonadati</taxon>
        <taxon>Pseudomonadota</taxon>
        <taxon>Gammaproteobacteria</taxon>
        <taxon>Moraxellales</taxon>
        <taxon>Moraxellaceae</taxon>
        <taxon>Paraperlucidibaca</taxon>
    </lineage>
</organism>
<keyword evidence="3 4" id="KW-0998">Cell outer membrane</keyword>
<evidence type="ECO:0000256" key="4">
    <source>
        <dbReference type="HAMAP-Rule" id="MF_00925"/>
    </source>
</evidence>
<reference evidence="8 9" key="1">
    <citation type="submission" date="2018-08" db="EMBL/GenBank/DDBJ databases">
        <title>Genomic Encyclopedia of Type Strains, Phase IV (KMG-IV): sequencing the most valuable type-strain genomes for metagenomic binning, comparative biology and taxonomic classification.</title>
        <authorList>
            <person name="Goeker M."/>
        </authorList>
    </citation>
    <scope>NUCLEOTIDE SEQUENCE [LARGE SCALE GENOMIC DNA]</scope>
    <source>
        <strain evidence="8 9">DSM 26022</strain>
    </source>
</reference>
<dbReference type="InterPro" id="IPR007450">
    <property type="entry name" value="BamE_dom"/>
</dbReference>
<dbReference type="RefSeq" id="WP_116206953.1">
    <property type="nucleotide sequence ID" value="NZ_QUNR01000001.1"/>
</dbReference>
<keyword evidence="2 4" id="KW-0472">Membrane</keyword>
<dbReference type="Proteomes" id="UP000256774">
    <property type="component" value="Unassembled WGS sequence"/>
</dbReference>
<keyword evidence="9" id="KW-1185">Reference proteome</keyword>
<comment type="caution">
    <text evidence="8">The sequence shown here is derived from an EMBL/GenBank/DDBJ whole genome shotgun (WGS) entry which is preliminary data.</text>
</comment>
<comment type="subunit">
    <text evidence="4">Part of the Bam complex.</text>
</comment>
<feature type="compositionally biased region" description="Polar residues" evidence="5">
    <location>
        <begin position="132"/>
        <end position="144"/>
    </location>
</feature>
<evidence type="ECO:0000256" key="3">
    <source>
        <dbReference type="ARBA" id="ARBA00023237"/>
    </source>
</evidence>
<evidence type="ECO:0000259" key="7">
    <source>
        <dbReference type="Pfam" id="PF04355"/>
    </source>
</evidence>
<evidence type="ECO:0000256" key="1">
    <source>
        <dbReference type="ARBA" id="ARBA00022729"/>
    </source>
</evidence>
<comment type="similarity">
    <text evidence="4">Belongs to the BamE family.</text>
</comment>
<evidence type="ECO:0000256" key="5">
    <source>
        <dbReference type="SAM" id="MobiDB-lite"/>
    </source>
</evidence>
<name>A0A3E0H8Q1_9GAMM</name>
<evidence type="ECO:0000313" key="8">
    <source>
        <dbReference type="EMBL" id="REH39860.1"/>
    </source>
</evidence>
<keyword evidence="4" id="KW-0564">Palmitate</keyword>
<dbReference type="GO" id="GO:1990063">
    <property type="term" value="C:Bam protein complex"/>
    <property type="evidence" value="ECO:0007669"/>
    <property type="project" value="TreeGrafter"/>
</dbReference>